<feature type="domain" description="DUF2786" evidence="2">
    <location>
        <begin position="6"/>
        <end position="43"/>
    </location>
</feature>
<feature type="region of interest" description="Disordered" evidence="1">
    <location>
        <begin position="215"/>
        <end position="235"/>
    </location>
</feature>
<dbReference type="InterPro" id="IPR055592">
    <property type="entry name" value="DUF7168"/>
</dbReference>
<keyword evidence="5" id="KW-1185">Reference proteome</keyword>
<dbReference type="STRING" id="1000565.METUNv1_01765"/>
<dbReference type="eggNOG" id="ENOG5032SJJ">
    <property type="taxonomic scope" value="Bacteria"/>
</dbReference>
<sequence length="235" mass="25627">MTDKDKILDKIRKCMALSASSNEHEAAAALRQARALMEKHGISDTDVLASAAGEMRAKAGAASRPAEWEARLAAATAAVFGCQSLFAVGAAWADHRGQWVFIGTGARYEVAKYCFEVLLRQVKRARAEHIKTVLRRCRPTTKTRRADLFCHGWVASAVSKAEALALPEDEQKTLDAYLAKTYPSLREIKTTSRNDKKRMSETDWLDFARGHRSGADAQLNRGVGANGPAPALEGA</sequence>
<dbReference type="Pfam" id="PF10979">
    <property type="entry name" value="DUF2786"/>
    <property type="match status" value="1"/>
</dbReference>
<reference evidence="4 5" key="1">
    <citation type="journal article" date="2011" name="J. Bacteriol.">
        <title>Genome sequence of Methyloversatilis universalis FAM5T, a methylotrophic representative of the order Rhodocyclales.</title>
        <authorList>
            <person name="Kittichotirat W."/>
            <person name="Good N.M."/>
            <person name="Hall R."/>
            <person name="Bringel F."/>
            <person name="Lajus A."/>
            <person name="Medigue C."/>
            <person name="Smalley N.E."/>
            <person name="Beck D."/>
            <person name="Bumgarner R."/>
            <person name="Vuilleumier S."/>
            <person name="Kalyuzhnaya M.G."/>
        </authorList>
    </citation>
    <scope>NUCLEOTIDE SEQUENCE [LARGE SCALE GENOMIC DNA]</scope>
    <source>
        <strain evidence="5">ATCC BAA-1314 / JCM 13912 / FAM5</strain>
    </source>
</reference>
<evidence type="ECO:0000259" key="2">
    <source>
        <dbReference type="Pfam" id="PF10979"/>
    </source>
</evidence>
<dbReference type="Pfam" id="PF23771">
    <property type="entry name" value="DUF7168"/>
    <property type="match status" value="1"/>
</dbReference>
<dbReference type="OrthoDB" id="7275531at2"/>
<dbReference type="InterPro" id="IPR024498">
    <property type="entry name" value="DUF2786"/>
</dbReference>
<protein>
    <submittedName>
        <fullName evidence="4">Uncharacterized protein</fullName>
    </submittedName>
</protein>
<dbReference type="Proteomes" id="UP000005019">
    <property type="component" value="Unassembled WGS sequence"/>
</dbReference>
<evidence type="ECO:0000313" key="5">
    <source>
        <dbReference type="Proteomes" id="UP000005019"/>
    </source>
</evidence>
<feature type="domain" description="DUF7168" evidence="3">
    <location>
        <begin position="54"/>
        <end position="191"/>
    </location>
</feature>
<dbReference type="RefSeq" id="WP_008060833.1">
    <property type="nucleotide sequence ID" value="NZ_AFHG01000044.1"/>
</dbReference>
<organism evidence="4 5">
    <name type="scientific">Methyloversatilis universalis (strain ATCC BAA-1314 / DSM 25237 / JCM 13912 / CCUG 52030 / FAM5)</name>
    <dbReference type="NCBI Taxonomy" id="1000565"/>
    <lineage>
        <taxon>Bacteria</taxon>
        <taxon>Pseudomonadati</taxon>
        <taxon>Pseudomonadota</taxon>
        <taxon>Betaproteobacteria</taxon>
        <taxon>Nitrosomonadales</taxon>
        <taxon>Sterolibacteriaceae</taxon>
        <taxon>Methyloversatilis</taxon>
    </lineage>
</organism>
<dbReference type="PIRSF" id="PIRSF028111">
    <property type="entry name" value="UCP028111"/>
    <property type="match status" value="1"/>
</dbReference>
<dbReference type="AlphaFoldDB" id="F5RBX0"/>
<name>F5RBX0_METUF</name>
<accession>F5RBX0</accession>
<evidence type="ECO:0000313" key="4">
    <source>
        <dbReference type="EMBL" id="EGK71987.1"/>
    </source>
</evidence>
<evidence type="ECO:0000256" key="1">
    <source>
        <dbReference type="SAM" id="MobiDB-lite"/>
    </source>
</evidence>
<dbReference type="EMBL" id="AFHG01000044">
    <property type="protein sequence ID" value="EGK71987.1"/>
    <property type="molecule type" value="Genomic_DNA"/>
</dbReference>
<gene>
    <name evidence="4" type="ORF">METUNv1_01765</name>
</gene>
<dbReference type="InterPro" id="IPR016868">
    <property type="entry name" value="Phage_B3_Orf5"/>
</dbReference>
<comment type="caution">
    <text evidence="4">The sequence shown here is derived from an EMBL/GenBank/DDBJ whole genome shotgun (WGS) entry which is preliminary data.</text>
</comment>
<proteinExistence type="predicted"/>
<evidence type="ECO:0000259" key="3">
    <source>
        <dbReference type="Pfam" id="PF23771"/>
    </source>
</evidence>